<comment type="similarity">
    <text evidence="1 5">Belongs to the FGGY kinase family.</text>
</comment>
<dbReference type="SUPFAM" id="SSF53067">
    <property type="entry name" value="Actin-like ATPase domain"/>
    <property type="match status" value="2"/>
</dbReference>
<accession>A0ABV6R6Y7</accession>
<keyword evidence="2" id="KW-0119">Carbohydrate metabolism</keyword>
<dbReference type="Proteomes" id="UP001589793">
    <property type="component" value="Unassembled WGS sequence"/>
</dbReference>
<evidence type="ECO:0000256" key="5">
    <source>
        <dbReference type="RuleBase" id="RU003733"/>
    </source>
</evidence>
<dbReference type="Pfam" id="PF02782">
    <property type="entry name" value="FGGY_C"/>
    <property type="match status" value="1"/>
</dbReference>
<dbReference type="CDD" id="cd07804">
    <property type="entry name" value="ASKHA_NBD_FGGY_RrXK-like"/>
    <property type="match status" value="1"/>
</dbReference>
<name>A0ABV6R6Y7_9MICO</name>
<dbReference type="InterPro" id="IPR050406">
    <property type="entry name" value="FGGY_Carb_Kinase"/>
</dbReference>
<feature type="domain" description="Carbohydrate kinase FGGY C-terminal" evidence="7">
    <location>
        <begin position="259"/>
        <end position="440"/>
    </location>
</feature>
<dbReference type="EC" id="2.7.1.-" evidence="8"/>
<evidence type="ECO:0000259" key="7">
    <source>
        <dbReference type="Pfam" id="PF02782"/>
    </source>
</evidence>
<dbReference type="Pfam" id="PF00370">
    <property type="entry name" value="FGGY_N"/>
    <property type="match status" value="1"/>
</dbReference>
<sequence length="497" mass="52418">MIPEPVLLGLDVGTSSTKGVLVRPDGTVLAAAVRDHSVSRPAPGLAEMDPRIWWEELRTISRELTGRCEVRIEGVGVSGMGPCVALVDEDDEPVRPAILYGVDSRAQEEIDLLEQELGAERILHRSGCMLTAQAAGPKVLWIARHEPEAYARARRLLMPASYLVRRLTGAYVLDHASAAQTAPLYDLRARTWHRPSAERAAPGLALPRLLWAGEVAGRIGPEIAAELPGLRAGTPVIAGTIDAWAEASSIGVDAPGDLMLMYGTTTFLLGMTSGPITSRTLFAAPGLSPGAWTLSGGMAASGAITTWLRDLLGTADVAPLVAEAAASPPGARGLLMLPYFSGERSPIADPSARGVLAGLTLSHTRGDMYRAVLEAAAFGARHHLEELAAAGCRVERVRAVGGGTRTGLWPQIVSDATGLVQQLSRHGTGAAYGDAMLAARTVLGVDTTGWNPVEGEVRPDPAARDRYDEMYGLFRELYTATAPIAHALARIQGAVPG</sequence>
<dbReference type="InterPro" id="IPR000577">
    <property type="entry name" value="Carb_kinase_FGGY"/>
</dbReference>
<keyword evidence="2" id="KW-0859">Xylose metabolism</keyword>
<dbReference type="RefSeq" id="WP_376977763.1">
    <property type="nucleotide sequence ID" value="NZ_JBHLSV010000002.1"/>
</dbReference>
<evidence type="ECO:0000259" key="6">
    <source>
        <dbReference type="Pfam" id="PF00370"/>
    </source>
</evidence>
<keyword evidence="3 5" id="KW-0808">Transferase</keyword>
<evidence type="ECO:0000256" key="1">
    <source>
        <dbReference type="ARBA" id="ARBA00009156"/>
    </source>
</evidence>
<dbReference type="PANTHER" id="PTHR43095:SF5">
    <property type="entry name" value="XYLULOSE KINASE"/>
    <property type="match status" value="1"/>
</dbReference>
<evidence type="ECO:0000313" key="9">
    <source>
        <dbReference type="Proteomes" id="UP001589793"/>
    </source>
</evidence>
<dbReference type="InterPro" id="IPR018483">
    <property type="entry name" value="Carb_kinase_FGGY_CS"/>
</dbReference>
<dbReference type="GO" id="GO:0016301">
    <property type="term" value="F:kinase activity"/>
    <property type="evidence" value="ECO:0007669"/>
    <property type="project" value="UniProtKB-KW"/>
</dbReference>
<protein>
    <submittedName>
        <fullName evidence="8">FGGY-family carbohydrate kinase</fullName>
        <ecNumber evidence="8">2.7.1.-</ecNumber>
    </submittedName>
</protein>
<feature type="domain" description="Carbohydrate kinase FGGY N-terminal" evidence="6">
    <location>
        <begin position="7"/>
        <end position="244"/>
    </location>
</feature>
<dbReference type="InterPro" id="IPR043129">
    <property type="entry name" value="ATPase_NBD"/>
</dbReference>
<dbReference type="EMBL" id="JBHLSV010000002">
    <property type="protein sequence ID" value="MFC0672740.1"/>
    <property type="molecule type" value="Genomic_DNA"/>
</dbReference>
<dbReference type="InterPro" id="IPR018485">
    <property type="entry name" value="FGGY_C"/>
</dbReference>
<dbReference type="PIRSF" id="PIRSF000538">
    <property type="entry name" value="GlpK"/>
    <property type="match status" value="1"/>
</dbReference>
<dbReference type="PROSITE" id="PS00445">
    <property type="entry name" value="FGGY_KINASES_2"/>
    <property type="match status" value="1"/>
</dbReference>
<organism evidence="8 9">
    <name type="scientific">Brachybacterium hainanense</name>
    <dbReference type="NCBI Taxonomy" id="1541174"/>
    <lineage>
        <taxon>Bacteria</taxon>
        <taxon>Bacillati</taxon>
        <taxon>Actinomycetota</taxon>
        <taxon>Actinomycetes</taxon>
        <taxon>Micrococcales</taxon>
        <taxon>Dermabacteraceae</taxon>
        <taxon>Brachybacterium</taxon>
    </lineage>
</organism>
<dbReference type="InterPro" id="IPR018484">
    <property type="entry name" value="FGGY_N"/>
</dbReference>
<evidence type="ECO:0000256" key="4">
    <source>
        <dbReference type="ARBA" id="ARBA00022777"/>
    </source>
</evidence>
<reference evidence="8 9" key="1">
    <citation type="submission" date="2024-09" db="EMBL/GenBank/DDBJ databases">
        <authorList>
            <person name="Sun Q."/>
            <person name="Mori K."/>
        </authorList>
    </citation>
    <scope>NUCLEOTIDE SEQUENCE [LARGE SCALE GENOMIC DNA]</scope>
    <source>
        <strain evidence="8 9">CICC 10874</strain>
    </source>
</reference>
<dbReference type="Gene3D" id="3.30.420.40">
    <property type="match status" value="2"/>
</dbReference>
<keyword evidence="9" id="KW-1185">Reference proteome</keyword>
<comment type="caution">
    <text evidence="8">The sequence shown here is derived from an EMBL/GenBank/DDBJ whole genome shotgun (WGS) entry which is preliminary data.</text>
</comment>
<gene>
    <name evidence="8" type="ORF">ACFFF6_02085</name>
</gene>
<keyword evidence="4 5" id="KW-0418">Kinase</keyword>
<proteinExistence type="inferred from homology"/>
<evidence type="ECO:0000256" key="2">
    <source>
        <dbReference type="ARBA" id="ARBA00022629"/>
    </source>
</evidence>
<dbReference type="PANTHER" id="PTHR43095">
    <property type="entry name" value="SUGAR KINASE"/>
    <property type="match status" value="1"/>
</dbReference>
<evidence type="ECO:0000313" key="8">
    <source>
        <dbReference type="EMBL" id="MFC0672740.1"/>
    </source>
</evidence>
<evidence type="ECO:0000256" key="3">
    <source>
        <dbReference type="ARBA" id="ARBA00022679"/>
    </source>
</evidence>